<dbReference type="UniPathway" id="UPA00378"/>
<comment type="caution">
    <text evidence="4">The sequence shown here is derived from an EMBL/GenBank/DDBJ whole genome shotgun (WGS) entry which is preliminary data.</text>
</comment>
<evidence type="ECO:0000256" key="1">
    <source>
        <dbReference type="RuleBase" id="RU102079"/>
    </source>
</evidence>
<feature type="region of interest" description="Disordered" evidence="2">
    <location>
        <begin position="44"/>
        <end position="73"/>
    </location>
</feature>
<dbReference type="AlphaFoldDB" id="A0A3L6RIQ4"/>
<sequence length="276" mass="29281">MARRVRPSHLVLALGAAYLLLVSLKFRRVLDLAAADLAGDPAAFSSPSSADHLPPGGSNHTATSTSTPAATSTATAFPVQPFWHRYDRVSLPDPAAARASRGRTALDRMADDAWALGLAAWEEAAAFAGDPWALLASATARASDASRCPSAVSQRARGRVVFLPCGLAAGSSVSVVGTPRAAHREFVPQLARMRQGDGTVMVSQFMVELQGLRAVDGEEPPRILHLNPRLRGDWSQHPILEHNTCYRMQWGAAQRCDGTPADDSDDKGTACSACFG</sequence>
<dbReference type="FunFam" id="2.60.120.200:FF:000147">
    <property type="entry name" value="Hydroxyproline O-galactosyltransferase GALT2"/>
    <property type="match status" value="1"/>
</dbReference>
<dbReference type="GO" id="GO:0030246">
    <property type="term" value="F:carbohydrate binding"/>
    <property type="evidence" value="ECO:0007669"/>
    <property type="project" value="UniProtKB-UniRule"/>
</dbReference>
<feature type="compositionally biased region" description="Low complexity" evidence="2">
    <location>
        <begin position="61"/>
        <end position="73"/>
    </location>
</feature>
<dbReference type="Gene3D" id="2.60.120.200">
    <property type="match status" value="1"/>
</dbReference>
<dbReference type="EMBL" id="PQIB02000008">
    <property type="protein sequence ID" value="RLN04263.1"/>
    <property type="molecule type" value="Genomic_DNA"/>
</dbReference>
<dbReference type="InterPro" id="IPR013320">
    <property type="entry name" value="ConA-like_dom_sf"/>
</dbReference>
<dbReference type="Proteomes" id="UP000275267">
    <property type="component" value="Unassembled WGS sequence"/>
</dbReference>
<accession>A0A3L6RIQ4</accession>
<keyword evidence="1" id="KW-0430">Lectin</keyword>
<dbReference type="SUPFAM" id="SSF49899">
    <property type="entry name" value="Concanavalin A-like lectins/glucanases"/>
    <property type="match status" value="1"/>
</dbReference>
<dbReference type="GO" id="GO:1901137">
    <property type="term" value="P:carbohydrate derivative biosynthetic process"/>
    <property type="evidence" value="ECO:0007669"/>
    <property type="project" value="UniProtKB-ARBA"/>
</dbReference>
<reference evidence="5" key="1">
    <citation type="journal article" date="2019" name="Nat. Commun.">
        <title>The genome of broomcorn millet.</title>
        <authorList>
            <person name="Zou C."/>
            <person name="Miki D."/>
            <person name="Li D."/>
            <person name="Tang Q."/>
            <person name="Xiao L."/>
            <person name="Rajput S."/>
            <person name="Deng P."/>
            <person name="Jia W."/>
            <person name="Huang R."/>
            <person name="Zhang M."/>
            <person name="Sun Y."/>
            <person name="Hu J."/>
            <person name="Fu X."/>
            <person name="Schnable P.S."/>
            <person name="Li F."/>
            <person name="Zhang H."/>
            <person name="Feng B."/>
            <person name="Zhu X."/>
            <person name="Liu R."/>
            <person name="Schnable J.C."/>
            <person name="Zhu J.-K."/>
            <person name="Zhang H."/>
        </authorList>
    </citation>
    <scope>NUCLEOTIDE SEQUENCE [LARGE SCALE GENOMIC DNA]</scope>
</reference>
<evidence type="ECO:0000313" key="5">
    <source>
        <dbReference type="Proteomes" id="UP000275267"/>
    </source>
</evidence>
<dbReference type="STRING" id="4540.A0A3L6RIQ4"/>
<protein>
    <recommendedName>
        <fullName evidence="1">Galectin</fullName>
    </recommendedName>
</protein>
<evidence type="ECO:0000256" key="2">
    <source>
        <dbReference type="SAM" id="MobiDB-lite"/>
    </source>
</evidence>
<dbReference type="PROSITE" id="PS51304">
    <property type="entry name" value="GALECTIN"/>
    <property type="match status" value="1"/>
</dbReference>
<dbReference type="Pfam" id="PF00337">
    <property type="entry name" value="Gal-bind_lectin"/>
    <property type="match status" value="1"/>
</dbReference>
<dbReference type="InterPro" id="IPR001079">
    <property type="entry name" value="Galectin_CRD"/>
</dbReference>
<keyword evidence="5" id="KW-1185">Reference proteome</keyword>
<evidence type="ECO:0000313" key="4">
    <source>
        <dbReference type="EMBL" id="RLN04263.1"/>
    </source>
</evidence>
<evidence type="ECO:0000259" key="3">
    <source>
        <dbReference type="PROSITE" id="PS51304"/>
    </source>
</evidence>
<dbReference type="OrthoDB" id="1719269at2759"/>
<feature type="domain" description="Galectin" evidence="3">
    <location>
        <begin position="159"/>
        <end position="276"/>
    </location>
</feature>
<name>A0A3L6RIQ4_PANMI</name>
<organism evidence="4 5">
    <name type="scientific">Panicum miliaceum</name>
    <name type="common">Proso millet</name>
    <name type="synonym">Broomcorn millet</name>
    <dbReference type="NCBI Taxonomy" id="4540"/>
    <lineage>
        <taxon>Eukaryota</taxon>
        <taxon>Viridiplantae</taxon>
        <taxon>Streptophyta</taxon>
        <taxon>Embryophyta</taxon>
        <taxon>Tracheophyta</taxon>
        <taxon>Spermatophyta</taxon>
        <taxon>Magnoliopsida</taxon>
        <taxon>Liliopsida</taxon>
        <taxon>Poales</taxon>
        <taxon>Poaceae</taxon>
        <taxon>PACMAD clade</taxon>
        <taxon>Panicoideae</taxon>
        <taxon>Panicodae</taxon>
        <taxon>Paniceae</taxon>
        <taxon>Panicinae</taxon>
        <taxon>Panicum</taxon>
        <taxon>Panicum sect. Panicum</taxon>
    </lineage>
</organism>
<gene>
    <name evidence="4" type="ORF">C2845_PM13G02180</name>
</gene>
<proteinExistence type="predicted"/>